<organism evidence="7 8">
    <name type="scientific">Vibrio algarum</name>
    <dbReference type="NCBI Taxonomy" id="3020714"/>
    <lineage>
        <taxon>Bacteria</taxon>
        <taxon>Pseudomonadati</taxon>
        <taxon>Pseudomonadota</taxon>
        <taxon>Gammaproteobacteria</taxon>
        <taxon>Vibrionales</taxon>
        <taxon>Vibrionaceae</taxon>
        <taxon>Vibrio</taxon>
    </lineage>
</organism>
<comment type="caution">
    <text evidence="7">The sequence shown here is derived from an EMBL/GenBank/DDBJ whole genome shotgun (WGS) entry which is preliminary data.</text>
</comment>
<dbReference type="EC" id="3.4.21.-" evidence="7"/>
<evidence type="ECO:0000256" key="2">
    <source>
        <dbReference type="ARBA" id="ARBA00022692"/>
    </source>
</evidence>
<keyword evidence="3 5" id="KW-1133">Transmembrane helix</keyword>
<keyword evidence="8" id="KW-1185">Reference proteome</keyword>
<protein>
    <submittedName>
        <fullName evidence="7">Rhombosortase</fullName>
        <ecNumber evidence="7">3.4.21.-</ecNumber>
    </submittedName>
</protein>
<feature type="transmembrane region" description="Helical" evidence="5">
    <location>
        <begin position="48"/>
        <end position="68"/>
    </location>
</feature>
<feature type="transmembrane region" description="Helical" evidence="5">
    <location>
        <begin position="155"/>
        <end position="175"/>
    </location>
</feature>
<dbReference type="Proteomes" id="UP001210678">
    <property type="component" value="Unassembled WGS sequence"/>
</dbReference>
<dbReference type="GO" id="GO:0016787">
    <property type="term" value="F:hydrolase activity"/>
    <property type="evidence" value="ECO:0007669"/>
    <property type="project" value="UniProtKB-KW"/>
</dbReference>
<name>A0ABT4YTX8_9VIBR</name>
<feature type="domain" description="Peptidase S54 rhomboid" evidence="6">
    <location>
        <begin position="36"/>
        <end position="173"/>
    </location>
</feature>
<evidence type="ECO:0000259" key="6">
    <source>
        <dbReference type="Pfam" id="PF01694"/>
    </source>
</evidence>
<reference evidence="7 8" key="1">
    <citation type="submission" date="2023-01" db="EMBL/GenBank/DDBJ databases">
        <title>Vibrio sp. KJ40-1 sp.nov, isolated from marine algae.</title>
        <authorList>
            <person name="Butt M."/>
            <person name="Kim J.M.J."/>
            <person name="Jeon C.O.C."/>
        </authorList>
    </citation>
    <scope>NUCLEOTIDE SEQUENCE [LARGE SCALE GENOMIC DNA]</scope>
    <source>
        <strain evidence="7 8">KJ40-1</strain>
    </source>
</reference>
<evidence type="ECO:0000256" key="1">
    <source>
        <dbReference type="ARBA" id="ARBA00004141"/>
    </source>
</evidence>
<accession>A0ABT4YTX8</accession>
<comment type="subcellular location">
    <subcellularLocation>
        <location evidence="1">Membrane</location>
        <topology evidence="1">Multi-pass membrane protein</topology>
    </subcellularLocation>
</comment>
<evidence type="ECO:0000313" key="7">
    <source>
        <dbReference type="EMBL" id="MDB1124484.1"/>
    </source>
</evidence>
<dbReference type="Gene3D" id="1.20.1540.10">
    <property type="entry name" value="Rhomboid-like"/>
    <property type="match status" value="1"/>
</dbReference>
<evidence type="ECO:0000256" key="4">
    <source>
        <dbReference type="ARBA" id="ARBA00023136"/>
    </source>
</evidence>
<dbReference type="EMBL" id="JAQLOI010000001">
    <property type="protein sequence ID" value="MDB1124484.1"/>
    <property type="molecule type" value="Genomic_DNA"/>
</dbReference>
<evidence type="ECO:0000256" key="5">
    <source>
        <dbReference type="SAM" id="Phobius"/>
    </source>
</evidence>
<dbReference type="InterPro" id="IPR022764">
    <property type="entry name" value="Peptidase_S54_rhomboid_dom"/>
</dbReference>
<keyword evidence="7" id="KW-0378">Hydrolase</keyword>
<keyword evidence="4 5" id="KW-0472">Membrane</keyword>
<dbReference type="RefSeq" id="WP_272137011.1">
    <property type="nucleotide sequence ID" value="NZ_JAQLOI010000001.1"/>
</dbReference>
<dbReference type="SUPFAM" id="SSF144091">
    <property type="entry name" value="Rhomboid-like"/>
    <property type="match status" value="1"/>
</dbReference>
<evidence type="ECO:0000313" key="8">
    <source>
        <dbReference type="Proteomes" id="UP001210678"/>
    </source>
</evidence>
<dbReference type="InterPro" id="IPR023826">
    <property type="entry name" value="Rhom-like_SP_proteobac"/>
</dbReference>
<feature type="transmembrane region" description="Helical" evidence="5">
    <location>
        <begin position="75"/>
        <end position="92"/>
    </location>
</feature>
<sequence>MKLSYFLILMTAISTLFQLPYLQSLVIWNGELIQNGQWWRILSGNMTHTNTIHLTMNIAALWIIAYLFTPSTKNLLGILSSLSIIVGLGLLFTNLGSYAGLSGVLHGLFTYYALSEALRGRNSSWLLVVGGIIKIAHEQFYGASLNTAELISAEVAIQAHLIGGIAGLVLAAAWYKIQSRHLSC</sequence>
<dbReference type="Pfam" id="PF01694">
    <property type="entry name" value="Rhomboid"/>
    <property type="match status" value="1"/>
</dbReference>
<dbReference type="NCBIfam" id="TIGR03902">
    <property type="entry name" value="rhom_GG_sort"/>
    <property type="match status" value="1"/>
</dbReference>
<evidence type="ECO:0000256" key="3">
    <source>
        <dbReference type="ARBA" id="ARBA00022989"/>
    </source>
</evidence>
<proteinExistence type="predicted"/>
<dbReference type="InterPro" id="IPR035952">
    <property type="entry name" value="Rhomboid-like_sf"/>
</dbReference>
<gene>
    <name evidence="7" type="primary">rrtA</name>
    <name evidence="7" type="ORF">PGX00_12810</name>
</gene>
<keyword evidence="2 5" id="KW-0812">Transmembrane</keyword>